<dbReference type="RefSeq" id="WP_128228724.1">
    <property type="nucleotide sequence ID" value="NZ_SACR01000003.1"/>
</dbReference>
<dbReference type="EMBL" id="SACR01000003">
    <property type="protein sequence ID" value="RVU46361.1"/>
    <property type="molecule type" value="Genomic_DNA"/>
</dbReference>
<gene>
    <name evidence="2" type="ORF">EOE66_11000</name>
</gene>
<comment type="caution">
    <text evidence="2">The sequence shown here is derived from an EMBL/GenBank/DDBJ whole genome shotgun (WGS) entry which is preliminary data.</text>
</comment>
<feature type="compositionally biased region" description="Low complexity" evidence="1">
    <location>
        <begin position="157"/>
        <end position="178"/>
    </location>
</feature>
<reference evidence="2 3" key="1">
    <citation type="submission" date="2019-01" db="EMBL/GenBank/DDBJ databases">
        <authorList>
            <person name="Chen W.-M."/>
        </authorList>
    </citation>
    <scope>NUCLEOTIDE SEQUENCE [LARGE SCALE GENOMIC DNA]</scope>
    <source>
        <strain evidence="2 3">KYPY4</strain>
    </source>
</reference>
<feature type="compositionally biased region" description="Pro residues" evidence="1">
    <location>
        <begin position="25"/>
        <end position="36"/>
    </location>
</feature>
<organism evidence="2 3">
    <name type="scientific">Rubrivivax rivuli</name>
    <dbReference type="NCBI Taxonomy" id="1862385"/>
    <lineage>
        <taxon>Bacteria</taxon>
        <taxon>Pseudomonadati</taxon>
        <taxon>Pseudomonadota</taxon>
        <taxon>Betaproteobacteria</taxon>
        <taxon>Burkholderiales</taxon>
        <taxon>Sphaerotilaceae</taxon>
        <taxon>Rubrivivax</taxon>
    </lineage>
</organism>
<dbReference type="InterPro" id="IPR021735">
    <property type="entry name" value="DUF3306"/>
</dbReference>
<sequence length="231" mass="23774">MADEADSNFFSRWSRRKVAVREGLPVPPMPEAPPPALARQAAPAPAAVALPAGAATADAAPPAPQPPPPPPAPTLADVAELTPQSDYTRFVAQGVTPEVKNAALKKLFTDPHFNVMDGLDIYIDDYGKPDPLPAGMLRQMVQSQALRLFADEDEAAAKAQAEAQAPLAAAAPHALSHATEADAAPSATLAEADPTPTAAADEDTAVQLQPDDDAGRAGPEPGAGQDAGRQH</sequence>
<name>A0A437RHZ1_9BURK</name>
<dbReference type="Proteomes" id="UP000285575">
    <property type="component" value="Unassembled WGS sequence"/>
</dbReference>
<accession>A0A437RHZ1</accession>
<dbReference type="AlphaFoldDB" id="A0A437RHZ1"/>
<evidence type="ECO:0000313" key="3">
    <source>
        <dbReference type="Proteomes" id="UP000285575"/>
    </source>
</evidence>
<dbReference type="Pfam" id="PF11748">
    <property type="entry name" value="DUF3306"/>
    <property type="match status" value="1"/>
</dbReference>
<dbReference type="OrthoDB" id="8776025at2"/>
<feature type="compositionally biased region" description="Pro residues" evidence="1">
    <location>
        <begin position="61"/>
        <end position="73"/>
    </location>
</feature>
<protein>
    <submittedName>
        <fullName evidence="2">DUF3306 domain-containing protein</fullName>
    </submittedName>
</protein>
<feature type="compositionally biased region" description="Low complexity" evidence="1">
    <location>
        <begin position="37"/>
        <end position="60"/>
    </location>
</feature>
<proteinExistence type="predicted"/>
<keyword evidence="3" id="KW-1185">Reference proteome</keyword>
<feature type="region of interest" description="Disordered" evidence="1">
    <location>
        <begin position="23"/>
        <end position="75"/>
    </location>
</feature>
<feature type="compositionally biased region" description="Low complexity" evidence="1">
    <location>
        <begin position="187"/>
        <end position="199"/>
    </location>
</feature>
<evidence type="ECO:0000256" key="1">
    <source>
        <dbReference type="SAM" id="MobiDB-lite"/>
    </source>
</evidence>
<evidence type="ECO:0000313" key="2">
    <source>
        <dbReference type="EMBL" id="RVU46361.1"/>
    </source>
</evidence>
<feature type="region of interest" description="Disordered" evidence="1">
    <location>
        <begin position="154"/>
        <end position="231"/>
    </location>
</feature>